<dbReference type="EMBL" id="JBHUIG010000004">
    <property type="protein sequence ID" value="MFD2318363.1"/>
    <property type="molecule type" value="Genomic_DNA"/>
</dbReference>
<dbReference type="RefSeq" id="WP_380105008.1">
    <property type="nucleotide sequence ID" value="NZ_JBHSIH010000001.1"/>
</dbReference>
<evidence type="ECO:0000313" key="3">
    <source>
        <dbReference type="Proteomes" id="UP001597287"/>
    </source>
</evidence>
<dbReference type="InterPro" id="IPR001584">
    <property type="entry name" value="Integrase_cat-core"/>
</dbReference>
<proteinExistence type="predicted"/>
<sequence>MVKRVIRTLKDPCVHRHRLETLQHARRVIADWIGLYNHRRPHQAGDEDPRGGICFSRLTCAETAGSIHPKVAGKYMHRQLVSVWCTHRIYSTRND</sequence>
<dbReference type="InterPro" id="IPR012337">
    <property type="entry name" value="RNaseH-like_sf"/>
</dbReference>
<dbReference type="Proteomes" id="UP001597287">
    <property type="component" value="Unassembled WGS sequence"/>
</dbReference>
<evidence type="ECO:0000259" key="1">
    <source>
        <dbReference type="Pfam" id="PF13683"/>
    </source>
</evidence>
<organism evidence="2 3">
    <name type="scientific">Delftia deserti</name>
    <dbReference type="NCBI Taxonomy" id="1651218"/>
    <lineage>
        <taxon>Bacteria</taxon>
        <taxon>Pseudomonadati</taxon>
        <taxon>Pseudomonadota</taxon>
        <taxon>Betaproteobacteria</taxon>
        <taxon>Burkholderiales</taxon>
        <taxon>Comamonadaceae</taxon>
        <taxon>Delftia</taxon>
    </lineage>
</organism>
<evidence type="ECO:0000313" key="2">
    <source>
        <dbReference type="EMBL" id="MFD2318363.1"/>
    </source>
</evidence>
<gene>
    <name evidence="2" type="ORF">ACFSPV_06590</name>
</gene>
<protein>
    <submittedName>
        <fullName evidence="2">Integrase core domain-containing protein</fullName>
    </submittedName>
</protein>
<dbReference type="SUPFAM" id="SSF53098">
    <property type="entry name" value="Ribonuclease H-like"/>
    <property type="match status" value="1"/>
</dbReference>
<accession>A0ABW5EKB0</accession>
<feature type="domain" description="Integrase catalytic" evidence="1">
    <location>
        <begin position="2"/>
        <end position="44"/>
    </location>
</feature>
<dbReference type="Pfam" id="PF13683">
    <property type="entry name" value="rve_3"/>
    <property type="match status" value="1"/>
</dbReference>
<reference evidence="3" key="1">
    <citation type="journal article" date="2019" name="Int. J. Syst. Evol. Microbiol.">
        <title>The Global Catalogue of Microorganisms (GCM) 10K type strain sequencing project: providing services to taxonomists for standard genome sequencing and annotation.</title>
        <authorList>
            <consortium name="The Broad Institute Genomics Platform"/>
            <consortium name="The Broad Institute Genome Sequencing Center for Infectious Disease"/>
            <person name="Wu L."/>
            <person name="Ma J."/>
        </authorList>
    </citation>
    <scope>NUCLEOTIDE SEQUENCE [LARGE SCALE GENOMIC DNA]</scope>
    <source>
        <strain evidence="3">CCUG 62793</strain>
    </source>
</reference>
<name>A0ABW5EKB0_9BURK</name>
<comment type="caution">
    <text evidence="2">The sequence shown here is derived from an EMBL/GenBank/DDBJ whole genome shotgun (WGS) entry which is preliminary data.</text>
</comment>
<keyword evidence="3" id="KW-1185">Reference proteome</keyword>